<dbReference type="PATRIC" id="fig|1115809.3.peg.1016"/>
<dbReference type="EMBL" id="AWEY01000014">
    <property type="protein sequence ID" value="ERK39624.1"/>
    <property type="molecule type" value="Genomic_DNA"/>
</dbReference>
<evidence type="ECO:0000313" key="2">
    <source>
        <dbReference type="Proteomes" id="UP000016648"/>
    </source>
</evidence>
<name>U2P7E7_9BACT</name>
<dbReference type="Proteomes" id="UP000016648">
    <property type="component" value="Unassembled WGS sequence"/>
</dbReference>
<evidence type="ECO:0000313" key="1">
    <source>
        <dbReference type="EMBL" id="ERK39624.1"/>
    </source>
</evidence>
<accession>U2P7E7</accession>
<organism evidence="1 2">
    <name type="scientific">Segatella baroniae F0067</name>
    <dbReference type="NCBI Taxonomy" id="1115809"/>
    <lineage>
        <taxon>Bacteria</taxon>
        <taxon>Pseudomonadati</taxon>
        <taxon>Bacteroidota</taxon>
        <taxon>Bacteroidia</taxon>
        <taxon>Bacteroidales</taxon>
        <taxon>Prevotellaceae</taxon>
        <taxon>Segatella</taxon>
    </lineage>
</organism>
<gene>
    <name evidence="1" type="ORF">HMPREF9135_2451</name>
</gene>
<reference evidence="1 2" key="1">
    <citation type="submission" date="2013-08" db="EMBL/GenBank/DDBJ databases">
        <authorList>
            <person name="Durkin A.S."/>
            <person name="Haft D.R."/>
            <person name="McCorrison J."/>
            <person name="Torralba M."/>
            <person name="Gillis M."/>
            <person name="Haft D.H."/>
            <person name="Methe B."/>
            <person name="Sutton G."/>
            <person name="Nelson K.E."/>
        </authorList>
    </citation>
    <scope>NUCLEOTIDE SEQUENCE [LARGE SCALE GENOMIC DNA]</scope>
    <source>
        <strain evidence="1 2">F0067</strain>
    </source>
</reference>
<comment type="caution">
    <text evidence="1">The sequence shown here is derived from an EMBL/GenBank/DDBJ whole genome shotgun (WGS) entry which is preliminary data.</text>
</comment>
<protein>
    <submittedName>
        <fullName evidence="1">Uncharacterized protein</fullName>
    </submittedName>
</protein>
<sequence>MYEYIAHQEEHHTKRSMQDEFELLLKHAGVTCYEGKYYWSKP</sequence>
<keyword evidence="2" id="KW-1185">Reference proteome</keyword>
<dbReference type="AlphaFoldDB" id="U2P7E7"/>
<proteinExistence type="predicted"/>